<dbReference type="EMBL" id="DS930798">
    <property type="protein sequence ID" value="EEC17903.1"/>
    <property type="molecule type" value="Genomic_DNA"/>
</dbReference>
<dbReference type="EnsemblMetazoa" id="ISCW012120-RA">
    <property type="protein sequence ID" value="ISCW012120-PA"/>
    <property type="gene ID" value="ISCW012120"/>
</dbReference>
<reference evidence="2 4" key="1">
    <citation type="submission" date="2008-03" db="EMBL/GenBank/DDBJ databases">
        <title>Annotation of Ixodes scapularis.</title>
        <authorList>
            <consortium name="Ixodes scapularis Genome Project Consortium"/>
            <person name="Caler E."/>
            <person name="Hannick L.I."/>
            <person name="Bidwell S."/>
            <person name="Joardar V."/>
            <person name="Thiagarajan M."/>
            <person name="Amedeo P."/>
            <person name="Galinsky K.J."/>
            <person name="Schobel S."/>
            <person name="Inman J."/>
            <person name="Hostetler J."/>
            <person name="Miller J."/>
            <person name="Hammond M."/>
            <person name="Megy K."/>
            <person name="Lawson D."/>
            <person name="Kodira C."/>
            <person name="Sutton G."/>
            <person name="Meyer J."/>
            <person name="Hill C.A."/>
            <person name="Birren B."/>
            <person name="Nene V."/>
            <person name="Collins F."/>
            <person name="Alarcon-Chaidez F."/>
            <person name="Wikel S."/>
            <person name="Strausberg R."/>
        </authorList>
    </citation>
    <scope>NUCLEOTIDE SEQUENCE [LARGE SCALE GENOMIC DNA]</scope>
    <source>
        <strain evidence="4">Wikel</strain>
        <strain evidence="2">Wikel colony</strain>
    </source>
</reference>
<evidence type="ECO:0000313" key="3">
    <source>
        <dbReference type="EnsemblMetazoa" id="ISCW012120-PA"/>
    </source>
</evidence>
<dbReference type="Proteomes" id="UP000001555">
    <property type="component" value="Unassembled WGS sequence"/>
</dbReference>
<evidence type="ECO:0000256" key="1">
    <source>
        <dbReference type="SAM" id="MobiDB-lite"/>
    </source>
</evidence>
<sequence length="80" mass="9648">MVQEHDYSRLEPDPEDKGGAKIQNIDEEMEALSDTDKRSKTQRLWRNRSTTKMTSRQRFKTYWRWDSSLAKRARRKSWAA</sequence>
<dbReference type="HOGENOM" id="CLU_2592446_0_0_1"/>
<accession>B7QGD1</accession>
<dbReference type="EMBL" id="ABJB010261333">
    <property type="status" value="NOT_ANNOTATED_CDS"/>
    <property type="molecule type" value="Genomic_DNA"/>
</dbReference>
<dbReference type="EMBL" id="ABJB010225859">
    <property type="status" value="NOT_ANNOTATED_CDS"/>
    <property type="molecule type" value="Genomic_DNA"/>
</dbReference>
<feature type="compositionally biased region" description="Basic and acidic residues" evidence="1">
    <location>
        <begin position="1"/>
        <end position="19"/>
    </location>
</feature>
<dbReference type="VEuPathDB" id="VectorBase:ISCW012120"/>
<dbReference type="EMBL" id="ABJB010557221">
    <property type="status" value="NOT_ANNOTATED_CDS"/>
    <property type="molecule type" value="Genomic_DNA"/>
</dbReference>
<protein>
    <submittedName>
        <fullName evidence="2 3">Uncharacterized protein</fullName>
    </submittedName>
</protein>
<dbReference type="AlphaFoldDB" id="B7QGD1"/>
<feature type="region of interest" description="Disordered" evidence="1">
    <location>
        <begin position="1"/>
        <end position="52"/>
    </location>
</feature>
<dbReference type="InParanoid" id="B7QGD1"/>
<name>B7QGD1_IXOSC</name>
<gene>
    <name evidence="2" type="ORF">IscW_ISCW012120</name>
</gene>
<organism>
    <name type="scientific">Ixodes scapularis</name>
    <name type="common">Black-legged tick</name>
    <name type="synonym">Deer tick</name>
    <dbReference type="NCBI Taxonomy" id="6945"/>
    <lineage>
        <taxon>Eukaryota</taxon>
        <taxon>Metazoa</taxon>
        <taxon>Ecdysozoa</taxon>
        <taxon>Arthropoda</taxon>
        <taxon>Chelicerata</taxon>
        <taxon>Arachnida</taxon>
        <taxon>Acari</taxon>
        <taxon>Parasitiformes</taxon>
        <taxon>Ixodida</taxon>
        <taxon>Ixodoidea</taxon>
        <taxon>Ixodidae</taxon>
        <taxon>Ixodinae</taxon>
        <taxon>Ixodes</taxon>
    </lineage>
</organism>
<keyword evidence="4" id="KW-1185">Reference proteome</keyword>
<evidence type="ECO:0000313" key="2">
    <source>
        <dbReference type="EMBL" id="EEC17903.1"/>
    </source>
</evidence>
<evidence type="ECO:0000313" key="4">
    <source>
        <dbReference type="Proteomes" id="UP000001555"/>
    </source>
</evidence>
<reference evidence="3" key="2">
    <citation type="submission" date="2020-05" db="UniProtKB">
        <authorList>
            <consortium name="EnsemblMetazoa"/>
        </authorList>
    </citation>
    <scope>IDENTIFICATION</scope>
    <source>
        <strain evidence="3">wikel</strain>
    </source>
</reference>
<proteinExistence type="predicted"/>
<dbReference type="PaxDb" id="6945-B7QGD1"/>